<name>A0A4Y2QJK9_ARAVE</name>
<dbReference type="Proteomes" id="UP000499080">
    <property type="component" value="Unassembled WGS sequence"/>
</dbReference>
<evidence type="ECO:0000313" key="2">
    <source>
        <dbReference type="Proteomes" id="UP000499080"/>
    </source>
</evidence>
<proteinExistence type="predicted"/>
<protein>
    <submittedName>
        <fullName evidence="1">Uncharacterized protein</fullName>
    </submittedName>
</protein>
<dbReference type="EMBL" id="BGPR01014051">
    <property type="protein sequence ID" value="GBN63478.1"/>
    <property type="molecule type" value="Genomic_DNA"/>
</dbReference>
<comment type="caution">
    <text evidence="1">The sequence shown here is derived from an EMBL/GenBank/DDBJ whole genome shotgun (WGS) entry which is preliminary data.</text>
</comment>
<gene>
    <name evidence="1" type="ORF">AVEN_135299_1</name>
</gene>
<accession>A0A4Y2QJK9</accession>
<evidence type="ECO:0000313" key="1">
    <source>
        <dbReference type="EMBL" id="GBN63478.1"/>
    </source>
</evidence>
<sequence length="146" mass="16934">MTVHLKHHISDTEEVLVPHKRWCRYSQSCTNFHSRNVESNNYRMNETKPFPRKPVSCTRNLVAISRILVALNKTNLLESVFITNVITKKKRYEYASAIFDVLFRRPLCFMNLEGLKIYAHGYIAAEPVSDLDTSALIQLQKDSLFS</sequence>
<dbReference type="AlphaFoldDB" id="A0A4Y2QJK9"/>
<reference evidence="1 2" key="1">
    <citation type="journal article" date="2019" name="Sci. Rep.">
        <title>Orb-weaving spider Araneus ventricosus genome elucidates the spidroin gene catalogue.</title>
        <authorList>
            <person name="Kono N."/>
            <person name="Nakamura H."/>
            <person name="Ohtoshi R."/>
            <person name="Moran D.A.P."/>
            <person name="Shinohara A."/>
            <person name="Yoshida Y."/>
            <person name="Fujiwara M."/>
            <person name="Mori M."/>
            <person name="Tomita M."/>
            <person name="Arakawa K."/>
        </authorList>
    </citation>
    <scope>NUCLEOTIDE SEQUENCE [LARGE SCALE GENOMIC DNA]</scope>
</reference>
<keyword evidence="2" id="KW-1185">Reference proteome</keyword>
<organism evidence="1 2">
    <name type="scientific">Araneus ventricosus</name>
    <name type="common">Orbweaver spider</name>
    <name type="synonym">Epeira ventricosa</name>
    <dbReference type="NCBI Taxonomy" id="182803"/>
    <lineage>
        <taxon>Eukaryota</taxon>
        <taxon>Metazoa</taxon>
        <taxon>Ecdysozoa</taxon>
        <taxon>Arthropoda</taxon>
        <taxon>Chelicerata</taxon>
        <taxon>Arachnida</taxon>
        <taxon>Araneae</taxon>
        <taxon>Araneomorphae</taxon>
        <taxon>Entelegynae</taxon>
        <taxon>Araneoidea</taxon>
        <taxon>Araneidae</taxon>
        <taxon>Araneus</taxon>
    </lineage>
</organism>